<proteinExistence type="predicted"/>
<feature type="signal peptide" evidence="1">
    <location>
        <begin position="1"/>
        <end position="23"/>
    </location>
</feature>
<evidence type="ECO:0000256" key="1">
    <source>
        <dbReference type="SAM" id="SignalP"/>
    </source>
</evidence>
<evidence type="ECO:0000313" key="2">
    <source>
        <dbReference type="EMBL" id="MEA5141304.1"/>
    </source>
</evidence>
<protein>
    <recommendedName>
        <fullName evidence="4">Outer membrane protein beta-barrel domain-containing protein</fullName>
    </recommendedName>
</protein>
<accession>A0ABU5QEM4</accession>
<sequence length="224" mass="25001">MKSNIKILSILAIIFFANITAKAQFSTGNTFVQGSLNINHPLKQDLIPQKRYGIGVDWGKYTSPNVANIYSMNVSLDLIKVTNSPYENNILNISFAKGKEYYKSIFGKFGVYGRIMGGVSYTKNYTSTPQSNGIIRFTENVGNSVNLNLYGSGGFMYHVNDRFSVTANLLNANIASLGYSWGNTHQYYTIGNGDSVEGNFNQFNYNFRPNVSLSYGLGIRYIFK</sequence>
<evidence type="ECO:0000313" key="3">
    <source>
        <dbReference type="Proteomes" id="UP001302949"/>
    </source>
</evidence>
<dbReference type="EMBL" id="JAYFUM010000026">
    <property type="protein sequence ID" value="MEA5141304.1"/>
    <property type="molecule type" value="Genomic_DNA"/>
</dbReference>
<name>A0ABU5QEM4_9BACT</name>
<reference evidence="2 3" key="1">
    <citation type="submission" date="2023-12" db="EMBL/GenBank/DDBJ databases">
        <title>Novel species of the genus Arcicella isolated from rivers.</title>
        <authorList>
            <person name="Lu H."/>
        </authorList>
    </citation>
    <scope>NUCLEOTIDE SEQUENCE [LARGE SCALE GENOMIC DNA]</scope>
    <source>
        <strain evidence="2 3">KCTC 23307</strain>
    </source>
</reference>
<dbReference type="RefSeq" id="WP_323298461.1">
    <property type="nucleotide sequence ID" value="NZ_JAYFUM010000026.1"/>
</dbReference>
<keyword evidence="1" id="KW-0732">Signal</keyword>
<feature type="chain" id="PRO_5046747481" description="Outer membrane protein beta-barrel domain-containing protein" evidence="1">
    <location>
        <begin position="24"/>
        <end position="224"/>
    </location>
</feature>
<dbReference type="Proteomes" id="UP001302949">
    <property type="component" value="Unassembled WGS sequence"/>
</dbReference>
<organism evidence="2 3">
    <name type="scientific">Arcicella rigui</name>
    <dbReference type="NCBI Taxonomy" id="797020"/>
    <lineage>
        <taxon>Bacteria</taxon>
        <taxon>Pseudomonadati</taxon>
        <taxon>Bacteroidota</taxon>
        <taxon>Cytophagia</taxon>
        <taxon>Cytophagales</taxon>
        <taxon>Flectobacillaceae</taxon>
        <taxon>Arcicella</taxon>
    </lineage>
</organism>
<gene>
    <name evidence="2" type="ORF">VB248_19275</name>
</gene>
<evidence type="ECO:0008006" key="4">
    <source>
        <dbReference type="Google" id="ProtNLM"/>
    </source>
</evidence>
<keyword evidence="3" id="KW-1185">Reference proteome</keyword>
<comment type="caution">
    <text evidence="2">The sequence shown here is derived from an EMBL/GenBank/DDBJ whole genome shotgun (WGS) entry which is preliminary data.</text>
</comment>